<reference evidence="1 2" key="1">
    <citation type="submission" date="2019-12" db="EMBL/GenBank/DDBJ databases">
        <title>Bacillus toyonensis BV-17 genome.</title>
        <authorList>
            <person name="Chen J."/>
        </authorList>
    </citation>
    <scope>NUCLEOTIDE SEQUENCE [LARGE SCALE GENOMIC DNA]</scope>
    <source>
        <strain evidence="1 2">BV-17</strain>
    </source>
</reference>
<dbReference type="InterPro" id="IPR036513">
    <property type="entry name" value="STAS_dom_sf"/>
</dbReference>
<protein>
    <submittedName>
        <fullName evidence="1">STAS/SEC14 domain-containing protein</fullName>
    </submittedName>
</protein>
<gene>
    <name evidence="1" type="ORF">GPA05_10375</name>
</gene>
<dbReference type="Proteomes" id="UP000440820">
    <property type="component" value="Chromosome"/>
</dbReference>
<evidence type="ECO:0000313" key="2">
    <source>
        <dbReference type="Proteomes" id="UP000440820"/>
    </source>
</evidence>
<accession>A0ABX6G6A7</accession>
<organism evidence="1 2">
    <name type="scientific">Bacillus toyonensis</name>
    <dbReference type="NCBI Taxonomy" id="155322"/>
    <lineage>
        <taxon>Bacteria</taxon>
        <taxon>Bacillati</taxon>
        <taxon>Bacillota</taxon>
        <taxon>Bacilli</taxon>
        <taxon>Bacillales</taxon>
        <taxon>Bacillaceae</taxon>
        <taxon>Bacillus</taxon>
        <taxon>Bacillus cereus group</taxon>
    </lineage>
</organism>
<sequence>MYNKGLFVNNVVLLLKNFIFIDFIRISRIIVTKGDDSKLSKQNISTTVSGDLIVTHLIGQIKTEDVYEWFNDFEQVCQQFISEGRKYKLLVDRKEYTPNHFSVQKVWKDKFFNETILNHSKAIAFLLEEGEILNYLQQSNTKESVEFFDDYEQSLIWLNEYPM</sequence>
<dbReference type="SUPFAM" id="SSF52091">
    <property type="entry name" value="SpoIIaa-like"/>
    <property type="match status" value="1"/>
</dbReference>
<keyword evidence="2" id="KW-1185">Reference proteome</keyword>
<proteinExistence type="predicted"/>
<name>A0ABX6G6A7_9BACI</name>
<evidence type="ECO:0000313" key="1">
    <source>
        <dbReference type="EMBL" id="QHA17394.1"/>
    </source>
</evidence>
<dbReference type="EMBL" id="CP047044">
    <property type="protein sequence ID" value="QHA17394.1"/>
    <property type="molecule type" value="Genomic_DNA"/>
</dbReference>